<dbReference type="Gene3D" id="3.30.1330.10">
    <property type="entry name" value="PurM-like, N-terminal domain"/>
    <property type="match status" value="1"/>
</dbReference>
<dbReference type="InterPro" id="IPR010918">
    <property type="entry name" value="PurM-like_C_dom"/>
</dbReference>
<evidence type="ECO:0000256" key="1">
    <source>
        <dbReference type="ARBA" id="ARBA00006243"/>
    </source>
</evidence>
<reference evidence="5" key="1">
    <citation type="journal article" date="2019" name="Int. J. Syst. Evol. Microbiol.">
        <title>The Global Catalogue of Microorganisms (GCM) 10K type strain sequencing project: providing services to taxonomists for standard genome sequencing and annotation.</title>
        <authorList>
            <consortium name="The Broad Institute Genomics Platform"/>
            <consortium name="The Broad Institute Genome Sequencing Center for Infectious Disease"/>
            <person name="Wu L."/>
            <person name="Ma J."/>
        </authorList>
    </citation>
    <scope>NUCLEOTIDE SEQUENCE [LARGE SCALE GENOMIC DNA]</scope>
    <source>
        <strain evidence="5">KCTC 52490</strain>
    </source>
</reference>
<dbReference type="EMBL" id="JBHUOM010000012">
    <property type="protein sequence ID" value="MFD2935150.1"/>
    <property type="molecule type" value="Genomic_DNA"/>
</dbReference>
<protein>
    <submittedName>
        <fullName evidence="4">Hydrogenase expression/formation protein HypE</fullName>
    </submittedName>
</protein>
<dbReference type="SUPFAM" id="SSF56042">
    <property type="entry name" value="PurM C-terminal domain-like"/>
    <property type="match status" value="1"/>
</dbReference>
<organism evidence="4 5">
    <name type="scientific">Spirosoma flavum</name>
    <dbReference type="NCBI Taxonomy" id="2048557"/>
    <lineage>
        <taxon>Bacteria</taxon>
        <taxon>Pseudomonadati</taxon>
        <taxon>Bacteroidota</taxon>
        <taxon>Cytophagia</taxon>
        <taxon>Cytophagales</taxon>
        <taxon>Cytophagaceae</taxon>
        <taxon>Spirosoma</taxon>
    </lineage>
</organism>
<evidence type="ECO:0000259" key="3">
    <source>
        <dbReference type="Pfam" id="PF02769"/>
    </source>
</evidence>
<dbReference type="InterPro" id="IPR016188">
    <property type="entry name" value="PurM-like_N"/>
</dbReference>
<dbReference type="Gene3D" id="3.90.650.10">
    <property type="entry name" value="PurM-like C-terminal domain"/>
    <property type="match status" value="1"/>
</dbReference>
<evidence type="ECO:0000259" key="2">
    <source>
        <dbReference type="Pfam" id="PF00586"/>
    </source>
</evidence>
<evidence type="ECO:0000313" key="5">
    <source>
        <dbReference type="Proteomes" id="UP001597512"/>
    </source>
</evidence>
<gene>
    <name evidence="4" type="primary">hypE</name>
    <name evidence="4" type="ORF">ACFS25_15265</name>
</gene>
<comment type="caution">
    <text evidence="4">The sequence shown here is derived from an EMBL/GenBank/DDBJ whole genome shotgun (WGS) entry which is preliminary data.</text>
</comment>
<dbReference type="PANTHER" id="PTHR30303">
    <property type="entry name" value="HYDROGENASE ISOENZYMES FORMATION PROTEIN HYPE"/>
    <property type="match status" value="1"/>
</dbReference>
<sequence length="358" mass="38273">MMTIQQPKMRVHCPMPKLDFDIITLGHGSGGLLTNKLLEVGVFDLLSNPLLDTHHDGAMLNLTGRVAFTTDSYVISPVFFPGGNIGELAINGTVNDLAMCGATPKYLSLSFILEEGLTMAEFWDVLISIKYASERAGIQIVTGDTKVVERGKGDKIFINTSGIGQIHPRANISIKNVRTGDKVIVSGHIATHGMAIMSVREGLEFETTLISDTAPLNHTVLALLDEFGPAIHLLRDPTRGGVATVLNEIARDRNVGATRLGIDLKQAAIPVLDEVAGACELLGLDPLYVANEGVFLAIVAPEVADAFVGKLQTLDYGHSAAIIGEVVAEHPGQVVMTSRIGGRRVVNMLVGEQLPRIC</sequence>
<dbReference type="PIRSF" id="PIRSF005644">
    <property type="entry name" value="Hdrgns_mtr_HypE"/>
    <property type="match status" value="1"/>
</dbReference>
<dbReference type="InterPro" id="IPR036921">
    <property type="entry name" value="PurM-like_N_sf"/>
</dbReference>
<dbReference type="InterPro" id="IPR011854">
    <property type="entry name" value="HypE"/>
</dbReference>
<dbReference type="Proteomes" id="UP001597512">
    <property type="component" value="Unassembled WGS sequence"/>
</dbReference>
<feature type="domain" description="PurM-like C-terminal" evidence="3">
    <location>
        <begin position="179"/>
        <end position="334"/>
    </location>
</feature>
<accession>A0ABW6ALU3</accession>
<dbReference type="Pfam" id="PF02769">
    <property type="entry name" value="AIRS_C"/>
    <property type="match status" value="1"/>
</dbReference>
<evidence type="ECO:0000313" key="4">
    <source>
        <dbReference type="EMBL" id="MFD2935150.1"/>
    </source>
</evidence>
<dbReference type="RefSeq" id="WP_381502520.1">
    <property type="nucleotide sequence ID" value="NZ_JBHUOM010000012.1"/>
</dbReference>
<dbReference type="CDD" id="cd02197">
    <property type="entry name" value="HypE"/>
    <property type="match status" value="1"/>
</dbReference>
<comment type="similarity">
    <text evidence="1">Belongs to the HypE family.</text>
</comment>
<proteinExistence type="inferred from homology"/>
<keyword evidence="5" id="KW-1185">Reference proteome</keyword>
<feature type="domain" description="PurM-like N-terminal" evidence="2">
    <location>
        <begin position="55"/>
        <end position="165"/>
    </location>
</feature>
<dbReference type="SUPFAM" id="SSF55326">
    <property type="entry name" value="PurM N-terminal domain-like"/>
    <property type="match status" value="1"/>
</dbReference>
<dbReference type="NCBIfam" id="TIGR02124">
    <property type="entry name" value="hypE"/>
    <property type="match status" value="1"/>
</dbReference>
<name>A0ABW6ALU3_9BACT</name>
<dbReference type="PANTHER" id="PTHR30303:SF0">
    <property type="entry name" value="CARBAMOYL DEHYDRATASE HYPE"/>
    <property type="match status" value="1"/>
</dbReference>
<dbReference type="InterPro" id="IPR036676">
    <property type="entry name" value="PurM-like_C_sf"/>
</dbReference>
<dbReference type="Pfam" id="PF00586">
    <property type="entry name" value="AIRS"/>
    <property type="match status" value="1"/>
</dbReference>